<name>A0ABV9YFT1_9PSEU</name>
<dbReference type="EMBL" id="JBHSJB010000053">
    <property type="protein sequence ID" value="MFC5060513.1"/>
    <property type="molecule type" value="Genomic_DNA"/>
</dbReference>
<sequence>MLSCYTTNLLDCLRPEQPDVDRRFAEAVALSVRVDRPGEVAFTHHAPVDPRLGYRSAEDWSGAAAGLRAELADAGRALAVANTRNLPWAPPSGEDVPHWVLVTDHDDGRWLVVDGFEALLPHGEQRPYRGWFDDDALRELLAPLPPLRPEVHNRDVHALGAPVAVPPPGRYRWLSRRDVPPPPPPAGRWVTGAEPALRHLAEHVAGDPAALGRHAEDLWAASRHHQFKHADDPVAAAAWAELPRAVRFAVQSAERGRPRPALVVRAFEEVIAVERRNG</sequence>
<dbReference type="Proteomes" id="UP001595833">
    <property type="component" value="Unassembled WGS sequence"/>
</dbReference>
<accession>A0ABV9YFT1</accession>
<reference evidence="2" key="1">
    <citation type="journal article" date="2019" name="Int. J. Syst. Evol. Microbiol.">
        <title>The Global Catalogue of Microorganisms (GCM) 10K type strain sequencing project: providing services to taxonomists for standard genome sequencing and annotation.</title>
        <authorList>
            <consortium name="The Broad Institute Genomics Platform"/>
            <consortium name="The Broad Institute Genome Sequencing Center for Infectious Disease"/>
            <person name="Wu L."/>
            <person name="Ma J."/>
        </authorList>
    </citation>
    <scope>NUCLEOTIDE SEQUENCE [LARGE SCALE GENOMIC DNA]</scope>
    <source>
        <strain evidence="2">KCTC 12848</strain>
    </source>
</reference>
<evidence type="ECO:0008006" key="3">
    <source>
        <dbReference type="Google" id="ProtNLM"/>
    </source>
</evidence>
<protein>
    <recommendedName>
        <fullName evidence="3">Papain fold toxin 1 (Glutamine deamidase) of polymorphic toxin system</fullName>
    </recommendedName>
</protein>
<organism evidence="1 2">
    <name type="scientific">Saccharothrix xinjiangensis</name>
    <dbReference type="NCBI Taxonomy" id="204798"/>
    <lineage>
        <taxon>Bacteria</taxon>
        <taxon>Bacillati</taxon>
        <taxon>Actinomycetota</taxon>
        <taxon>Actinomycetes</taxon>
        <taxon>Pseudonocardiales</taxon>
        <taxon>Pseudonocardiaceae</taxon>
        <taxon>Saccharothrix</taxon>
    </lineage>
</organism>
<keyword evidence="2" id="KW-1185">Reference proteome</keyword>
<evidence type="ECO:0000313" key="1">
    <source>
        <dbReference type="EMBL" id="MFC5060513.1"/>
    </source>
</evidence>
<proteinExistence type="predicted"/>
<gene>
    <name evidence="1" type="ORF">ACFPFM_42975</name>
</gene>
<comment type="caution">
    <text evidence="1">The sequence shown here is derived from an EMBL/GenBank/DDBJ whole genome shotgun (WGS) entry which is preliminary data.</text>
</comment>
<evidence type="ECO:0000313" key="2">
    <source>
        <dbReference type="Proteomes" id="UP001595833"/>
    </source>
</evidence>
<dbReference type="RefSeq" id="WP_344037483.1">
    <property type="nucleotide sequence ID" value="NZ_BAAAKE010000007.1"/>
</dbReference>